<feature type="transmembrane region" description="Helical" evidence="1">
    <location>
        <begin position="53"/>
        <end position="71"/>
    </location>
</feature>
<keyword evidence="1" id="KW-0472">Membrane</keyword>
<comment type="caution">
    <text evidence="2">The sequence shown here is derived from an EMBL/GenBank/DDBJ whole genome shotgun (WGS) entry which is preliminary data.</text>
</comment>
<reference evidence="2 3" key="1">
    <citation type="journal article" date="2018" name="Sci. Rep.">
        <title>Genomic signatures of local adaptation to the degree of environmental predictability in rotifers.</title>
        <authorList>
            <person name="Franch-Gras L."/>
            <person name="Hahn C."/>
            <person name="Garcia-Roger E.M."/>
            <person name="Carmona M.J."/>
            <person name="Serra M."/>
            <person name="Gomez A."/>
        </authorList>
    </citation>
    <scope>NUCLEOTIDE SEQUENCE [LARGE SCALE GENOMIC DNA]</scope>
    <source>
        <strain evidence="2">HYR1</strain>
    </source>
</reference>
<dbReference type="EMBL" id="REGN01002211">
    <property type="protein sequence ID" value="RNA29499.1"/>
    <property type="molecule type" value="Genomic_DNA"/>
</dbReference>
<keyword evidence="3" id="KW-1185">Reference proteome</keyword>
<proteinExistence type="predicted"/>
<name>A0A3M7S1G6_BRAPC</name>
<evidence type="ECO:0000256" key="1">
    <source>
        <dbReference type="SAM" id="Phobius"/>
    </source>
</evidence>
<keyword evidence="1" id="KW-1133">Transmembrane helix</keyword>
<dbReference type="AlphaFoldDB" id="A0A3M7S1G6"/>
<sequence length="95" mass="11138">MKKGLKKILNKFADSIAFNFTLNKISSVPSDFVSNIAHLNWCTKNEETQLKRYLLFSILFLLIRFSCSYQITHNCCLKNLNECRSFILIILKKLF</sequence>
<accession>A0A3M7S1G6</accession>
<dbReference type="Proteomes" id="UP000276133">
    <property type="component" value="Unassembled WGS sequence"/>
</dbReference>
<protein>
    <submittedName>
        <fullName evidence="2">Uncharacterized protein</fullName>
    </submittedName>
</protein>
<evidence type="ECO:0000313" key="2">
    <source>
        <dbReference type="EMBL" id="RNA29499.1"/>
    </source>
</evidence>
<evidence type="ECO:0000313" key="3">
    <source>
        <dbReference type="Proteomes" id="UP000276133"/>
    </source>
</evidence>
<organism evidence="2 3">
    <name type="scientific">Brachionus plicatilis</name>
    <name type="common">Marine rotifer</name>
    <name type="synonym">Brachionus muelleri</name>
    <dbReference type="NCBI Taxonomy" id="10195"/>
    <lineage>
        <taxon>Eukaryota</taxon>
        <taxon>Metazoa</taxon>
        <taxon>Spiralia</taxon>
        <taxon>Gnathifera</taxon>
        <taxon>Rotifera</taxon>
        <taxon>Eurotatoria</taxon>
        <taxon>Monogononta</taxon>
        <taxon>Pseudotrocha</taxon>
        <taxon>Ploima</taxon>
        <taxon>Brachionidae</taxon>
        <taxon>Brachionus</taxon>
    </lineage>
</organism>
<gene>
    <name evidence="2" type="ORF">BpHYR1_048908</name>
</gene>
<keyword evidence="1" id="KW-0812">Transmembrane</keyword>